<dbReference type="AlphaFoldDB" id="A0A2P6VFD7"/>
<evidence type="ECO:0000313" key="2">
    <source>
        <dbReference type="EMBL" id="PSC72787.1"/>
    </source>
</evidence>
<keyword evidence="3" id="KW-1185">Reference proteome</keyword>
<evidence type="ECO:0000313" key="3">
    <source>
        <dbReference type="Proteomes" id="UP000239649"/>
    </source>
</evidence>
<reference evidence="2 3" key="1">
    <citation type="journal article" date="2018" name="Plant J.">
        <title>Genome sequences of Chlorella sorokiniana UTEX 1602 and Micractinium conductrix SAG 241.80: implications to maltose excretion by a green alga.</title>
        <authorList>
            <person name="Arriola M.B."/>
            <person name="Velmurugan N."/>
            <person name="Zhang Y."/>
            <person name="Plunkett M.H."/>
            <person name="Hondzo H."/>
            <person name="Barney B.M."/>
        </authorList>
    </citation>
    <scope>NUCLEOTIDE SEQUENCE [LARGE SCALE GENOMIC DNA]</scope>
    <source>
        <strain evidence="2 3">SAG 241.80</strain>
    </source>
</reference>
<protein>
    <submittedName>
        <fullName evidence="2">Uncharacterized protein</fullName>
    </submittedName>
</protein>
<dbReference type="Proteomes" id="UP000239649">
    <property type="component" value="Unassembled WGS sequence"/>
</dbReference>
<proteinExistence type="predicted"/>
<sequence length="137" mass="14376">MTGLKLTTDTFDDKLIIASGAAAGAIALGALAAPREWNDMHFETTTLVGEPSTRWFGLAMATNAAKTMAISASDTDRTTKKNVLKAAGAGWLGAAALTAYHVQEKVQKKDVSIGLALGEAAMGALCMWRGFKDDDDL</sequence>
<name>A0A2P6VFD7_9CHLO</name>
<feature type="transmembrane region" description="Helical" evidence="1">
    <location>
        <begin position="15"/>
        <end position="33"/>
    </location>
</feature>
<gene>
    <name evidence="2" type="ORF">C2E20_3864</name>
</gene>
<keyword evidence="1" id="KW-0812">Transmembrane</keyword>
<evidence type="ECO:0000256" key="1">
    <source>
        <dbReference type="SAM" id="Phobius"/>
    </source>
</evidence>
<comment type="caution">
    <text evidence="2">The sequence shown here is derived from an EMBL/GenBank/DDBJ whole genome shotgun (WGS) entry which is preliminary data.</text>
</comment>
<dbReference type="EMBL" id="LHPF02000009">
    <property type="protein sequence ID" value="PSC72787.1"/>
    <property type="molecule type" value="Genomic_DNA"/>
</dbReference>
<keyword evidence="1" id="KW-1133">Transmembrane helix</keyword>
<accession>A0A2P6VFD7</accession>
<organism evidence="2 3">
    <name type="scientific">Micractinium conductrix</name>
    <dbReference type="NCBI Taxonomy" id="554055"/>
    <lineage>
        <taxon>Eukaryota</taxon>
        <taxon>Viridiplantae</taxon>
        <taxon>Chlorophyta</taxon>
        <taxon>core chlorophytes</taxon>
        <taxon>Trebouxiophyceae</taxon>
        <taxon>Chlorellales</taxon>
        <taxon>Chlorellaceae</taxon>
        <taxon>Chlorella clade</taxon>
        <taxon>Micractinium</taxon>
    </lineage>
</organism>
<dbReference type="OrthoDB" id="517563at2759"/>
<keyword evidence="1" id="KW-0472">Membrane</keyword>